<evidence type="ECO:0000313" key="2">
    <source>
        <dbReference type="EMBL" id="QEE27964.1"/>
    </source>
</evidence>
<reference evidence="2 3" key="1">
    <citation type="submission" date="2019-08" db="EMBL/GenBank/DDBJ databases">
        <title>Complete genome sequence of Terriglobus albidus strain ORNL.</title>
        <authorList>
            <person name="Podar M."/>
        </authorList>
    </citation>
    <scope>NUCLEOTIDE SEQUENCE [LARGE SCALE GENOMIC DNA]</scope>
    <source>
        <strain evidence="2 3">ORNL</strain>
    </source>
</reference>
<dbReference type="AlphaFoldDB" id="A0A5B9E8M4"/>
<dbReference type="PANTHER" id="PTHR42852:SF13">
    <property type="entry name" value="PROTEIN DIPZ"/>
    <property type="match status" value="1"/>
</dbReference>
<dbReference type="InterPro" id="IPR000866">
    <property type="entry name" value="AhpC/TSA"/>
</dbReference>
<accession>A0A5B9E8M4</accession>
<keyword evidence="3" id="KW-1185">Reference proteome</keyword>
<name>A0A5B9E8M4_9BACT</name>
<evidence type="ECO:0000313" key="3">
    <source>
        <dbReference type="Proteomes" id="UP000321820"/>
    </source>
</evidence>
<proteinExistence type="predicted"/>
<organism evidence="2 3">
    <name type="scientific">Terriglobus albidus</name>
    <dbReference type="NCBI Taxonomy" id="1592106"/>
    <lineage>
        <taxon>Bacteria</taxon>
        <taxon>Pseudomonadati</taxon>
        <taxon>Acidobacteriota</taxon>
        <taxon>Terriglobia</taxon>
        <taxon>Terriglobales</taxon>
        <taxon>Acidobacteriaceae</taxon>
        <taxon>Terriglobus</taxon>
    </lineage>
</organism>
<dbReference type="PROSITE" id="PS51352">
    <property type="entry name" value="THIOREDOXIN_2"/>
    <property type="match status" value="1"/>
</dbReference>
<evidence type="ECO:0000259" key="1">
    <source>
        <dbReference type="PROSITE" id="PS51352"/>
    </source>
</evidence>
<dbReference type="OrthoDB" id="256882at2"/>
<gene>
    <name evidence="2" type="ORF">FTW19_08120</name>
</gene>
<sequence length="204" mass="23170">MLALHEELRSVFGILCHCTSDNWRRVMRRIFIAIAFSALLIQKATAQKNTSAMSRHYGHGIPPLSPLKNLDNKTFNIPAPRGHWTLLYFWADWCVPCIKEGIPELAAFVRSNPKVFPNVQIIAIRFNSKEEAGDWNLFKSTTEGLENTLWHGPLPFPVVYDASTKMTSDWGIHELPTYALIDPNGNLVPDGNLKMLKEKIKTKQ</sequence>
<dbReference type="InterPro" id="IPR036249">
    <property type="entry name" value="Thioredoxin-like_sf"/>
</dbReference>
<dbReference type="SUPFAM" id="SSF52833">
    <property type="entry name" value="Thioredoxin-like"/>
    <property type="match status" value="1"/>
</dbReference>
<dbReference type="PANTHER" id="PTHR42852">
    <property type="entry name" value="THIOL:DISULFIDE INTERCHANGE PROTEIN DSBE"/>
    <property type="match status" value="1"/>
</dbReference>
<dbReference type="InterPro" id="IPR050553">
    <property type="entry name" value="Thioredoxin_ResA/DsbE_sf"/>
</dbReference>
<dbReference type="GO" id="GO:0016491">
    <property type="term" value="F:oxidoreductase activity"/>
    <property type="evidence" value="ECO:0007669"/>
    <property type="project" value="InterPro"/>
</dbReference>
<dbReference type="Pfam" id="PF00578">
    <property type="entry name" value="AhpC-TSA"/>
    <property type="match status" value="1"/>
</dbReference>
<dbReference type="InterPro" id="IPR013766">
    <property type="entry name" value="Thioredoxin_domain"/>
</dbReference>
<dbReference type="Gene3D" id="3.40.30.10">
    <property type="entry name" value="Glutaredoxin"/>
    <property type="match status" value="1"/>
</dbReference>
<dbReference type="KEGG" id="talb:FTW19_08120"/>
<dbReference type="CDD" id="cd02966">
    <property type="entry name" value="TlpA_like_family"/>
    <property type="match status" value="1"/>
</dbReference>
<protein>
    <submittedName>
        <fullName evidence="2">TlpA family protein disulfide reductase</fullName>
    </submittedName>
</protein>
<feature type="domain" description="Thioredoxin" evidence="1">
    <location>
        <begin position="55"/>
        <end position="204"/>
    </location>
</feature>
<dbReference type="EMBL" id="CP042806">
    <property type="protein sequence ID" value="QEE27964.1"/>
    <property type="molecule type" value="Genomic_DNA"/>
</dbReference>
<dbReference type="GO" id="GO:0016209">
    <property type="term" value="F:antioxidant activity"/>
    <property type="evidence" value="ECO:0007669"/>
    <property type="project" value="InterPro"/>
</dbReference>
<dbReference type="Proteomes" id="UP000321820">
    <property type="component" value="Chromosome"/>
</dbReference>